<dbReference type="Proteomes" id="UP000659654">
    <property type="component" value="Unassembled WGS sequence"/>
</dbReference>
<dbReference type="PANTHER" id="PTHR10880:SF48">
    <property type="entry name" value="MORTALITY FACTOR 4 LIKE 2"/>
    <property type="match status" value="1"/>
</dbReference>
<dbReference type="GO" id="GO:0006355">
    <property type="term" value="P:regulation of DNA-templated transcription"/>
    <property type="evidence" value="ECO:0007669"/>
    <property type="project" value="InterPro"/>
</dbReference>
<dbReference type="Pfam" id="PF11717">
    <property type="entry name" value="Tudor-knot"/>
    <property type="match status" value="1"/>
</dbReference>
<gene>
    <name evidence="9" type="ORF">BXYJ_LOCUS4601</name>
</gene>
<dbReference type="InterPro" id="IPR025995">
    <property type="entry name" value="Tudor-knot"/>
</dbReference>
<dbReference type="Proteomes" id="UP000095284">
    <property type="component" value="Unplaced"/>
</dbReference>
<evidence type="ECO:0000256" key="5">
    <source>
        <dbReference type="ARBA" id="ARBA00023242"/>
    </source>
</evidence>
<feature type="domain" description="Tudor-knot" evidence="8">
    <location>
        <begin position="33"/>
        <end position="73"/>
    </location>
</feature>
<dbReference type="InterPro" id="IPR026541">
    <property type="entry name" value="MRG_dom"/>
</dbReference>
<evidence type="ECO:0000256" key="6">
    <source>
        <dbReference type="SAM" id="MobiDB-lite"/>
    </source>
</evidence>
<dbReference type="GO" id="GO:0006325">
    <property type="term" value="P:chromatin organization"/>
    <property type="evidence" value="ECO:0007669"/>
    <property type="project" value="UniProtKB-KW"/>
</dbReference>
<dbReference type="EMBL" id="CAJFDI010000002">
    <property type="protein sequence ID" value="CAD5216570.1"/>
    <property type="molecule type" value="Genomic_DNA"/>
</dbReference>
<keyword evidence="4" id="KW-0804">Transcription</keyword>
<evidence type="ECO:0000259" key="8">
    <source>
        <dbReference type="Pfam" id="PF11717"/>
    </source>
</evidence>
<dbReference type="SMR" id="A0A1I7SWS4"/>
<evidence type="ECO:0000313" key="11">
    <source>
        <dbReference type="Proteomes" id="UP000659654"/>
    </source>
</evidence>
<feature type="compositionally biased region" description="Polar residues" evidence="6">
    <location>
        <begin position="170"/>
        <end position="179"/>
    </location>
</feature>
<dbReference type="SUPFAM" id="SSF54160">
    <property type="entry name" value="Chromo domain-like"/>
    <property type="match status" value="1"/>
</dbReference>
<evidence type="ECO:0000256" key="3">
    <source>
        <dbReference type="ARBA" id="ARBA00023015"/>
    </source>
</evidence>
<feature type="region of interest" description="Disordered" evidence="6">
    <location>
        <begin position="1"/>
        <end position="30"/>
    </location>
</feature>
<dbReference type="InterPro" id="IPR016197">
    <property type="entry name" value="Chromo-like_dom_sf"/>
</dbReference>
<dbReference type="OrthoDB" id="124855at2759"/>
<dbReference type="Pfam" id="PF05712">
    <property type="entry name" value="MRG"/>
    <property type="match status" value="1"/>
</dbReference>
<name>A0A1I7SWS4_BURXY</name>
<dbReference type="WBParaSite" id="BXY_1750500.1">
    <property type="protein sequence ID" value="BXY_1750500.1"/>
    <property type="gene ID" value="BXY_1750500"/>
</dbReference>
<dbReference type="GO" id="GO:0035267">
    <property type="term" value="C:NuA4 histone acetyltransferase complex"/>
    <property type="evidence" value="ECO:0007669"/>
    <property type="project" value="TreeGrafter"/>
</dbReference>
<evidence type="ECO:0000313" key="10">
    <source>
        <dbReference type="Proteomes" id="UP000095284"/>
    </source>
</evidence>
<sequence length="385" mass="43553">MPPKRKSTTESQIAAKTAKKGGPPPDTKYKTNDIVMCKYGGTFYEAKVLAIDPDDGYFIHYQGWNKRYDGFVSFQESNSRFKPFSEEEVKKAKEVKAVLKEKASTPKIVKPKGTPKTKERSRNTSTISEEDKPSKDTPAGKPRLSSRTAEKQKPDGDGPRAQKPKKEDNVNNGNSNSTIPRKRLEAPAKLEPGTKLIGPDLAEVLTDEQEMITRRYRLPKTPAQKTVYNLIEDYCNDNHVNLIKVEKMMEFAKTKNLAEPTNITRADCCAGLLNLFEVCVASVLIYPFEREHIKTLVLEQSDGEDENRTLRLSRFLGVTYLLRMLSRIHEILEKTDIPEENGKTVMEVCTGITKHLCGKLSSYFDPTSYYVQPASDYIRRNSNLS</sequence>
<keyword evidence="5" id="KW-0539">Nucleus</keyword>
<comment type="subcellular location">
    <subcellularLocation>
        <location evidence="1">Nucleus</location>
    </subcellularLocation>
</comment>
<keyword evidence="3" id="KW-0805">Transcription regulation</keyword>
<feature type="region of interest" description="Disordered" evidence="6">
    <location>
        <begin position="106"/>
        <end position="195"/>
    </location>
</feature>
<keyword evidence="2" id="KW-0156">Chromatin regulator</keyword>
<dbReference type="PANTHER" id="PTHR10880">
    <property type="entry name" value="MORTALITY FACTOR 4-LIKE PROTEIN"/>
    <property type="match status" value="1"/>
</dbReference>
<dbReference type="EMBL" id="CAJFCV020000002">
    <property type="protein sequence ID" value="CAG9099868.1"/>
    <property type="molecule type" value="Genomic_DNA"/>
</dbReference>
<evidence type="ECO:0000256" key="2">
    <source>
        <dbReference type="ARBA" id="ARBA00022853"/>
    </source>
</evidence>
<dbReference type="InterPro" id="IPR038217">
    <property type="entry name" value="MRG_C_sf"/>
</dbReference>
<proteinExistence type="predicted"/>
<feature type="compositionally biased region" description="Basic and acidic residues" evidence="6">
    <location>
        <begin position="148"/>
        <end position="169"/>
    </location>
</feature>
<protein>
    <submittedName>
        <fullName evidence="9">(pine wood nematode) hypothetical protein</fullName>
    </submittedName>
    <submittedName>
        <fullName evidence="12">MRG domain-containing protein</fullName>
    </submittedName>
</protein>
<feature type="domain" description="MRG" evidence="7">
    <location>
        <begin position="197"/>
        <end position="369"/>
    </location>
</feature>
<dbReference type="Proteomes" id="UP000582659">
    <property type="component" value="Unassembled WGS sequence"/>
</dbReference>
<evidence type="ECO:0000256" key="1">
    <source>
        <dbReference type="ARBA" id="ARBA00004123"/>
    </source>
</evidence>
<evidence type="ECO:0000256" key="4">
    <source>
        <dbReference type="ARBA" id="ARBA00023163"/>
    </source>
</evidence>
<dbReference type="InterPro" id="IPR008676">
    <property type="entry name" value="MRG"/>
</dbReference>
<dbReference type="PROSITE" id="PS51640">
    <property type="entry name" value="MRG"/>
    <property type="match status" value="1"/>
</dbReference>
<evidence type="ECO:0000313" key="12">
    <source>
        <dbReference type="WBParaSite" id="BXY_1750500.1"/>
    </source>
</evidence>
<dbReference type="AlphaFoldDB" id="A0A1I7SWS4"/>
<dbReference type="eggNOG" id="KOG3001">
    <property type="taxonomic scope" value="Eukaryota"/>
</dbReference>
<dbReference type="GO" id="GO:0005634">
    <property type="term" value="C:nucleus"/>
    <property type="evidence" value="ECO:0007669"/>
    <property type="project" value="UniProtKB-SubCell"/>
</dbReference>
<evidence type="ECO:0000259" key="7">
    <source>
        <dbReference type="Pfam" id="PF05712"/>
    </source>
</evidence>
<keyword evidence="11" id="KW-1185">Reference proteome</keyword>
<dbReference type="Gene3D" id="2.30.30.140">
    <property type="match status" value="1"/>
</dbReference>
<accession>A0A1I7SWS4</accession>
<reference evidence="12" key="1">
    <citation type="submission" date="2016-11" db="UniProtKB">
        <authorList>
            <consortium name="WormBaseParasite"/>
        </authorList>
    </citation>
    <scope>IDENTIFICATION</scope>
</reference>
<evidence type="ECO:0000313" key="9">
    <source>
        <dbReference type="EMBL" id="CAD5216570.1"/>
    </source>
</evidence>
<organism evidence="10 12">
    <name type="scientific">Bursaphelenchus xylophilus</name>
    <name type="common">Pinewood nematode worm</name>
    <name type="synonym">Aphelenchoides xylophilus</name>
    <dbReference type="NCBI Taxonomy" id="6326"/>
    <lineage>
        <taxon>Eukaryota</taxon>
        <taxon>Metazoa</taxon>
        <taxon>Ecdysozoa</taxon>
        <taxon>Nematoda</taxon>
        <taxon>Chromadorea</taxon>
        <taxon>Rhabditida</taxon>
        <taxon>Tylenchina</taxon>
        <taxon>Tylenchomorpha</taxon>
        <taxon>Aphelenchoidea</taxon>
        <taxon>Aphelenchoididae</taxon>
        <taxon>Bursaphelenchus</taxon>
    </lineage>
</organism>
<reference evidence="9" key="2">
    <citation type="submission" date="2020-09" db="EMBL/GenBank/DDBJ databases">
        <authorList>
            <person name="Kikuchi T."/>
        </authorList>
    </citation>
    <scope>NUCLEOTIDE SEQUENCE</scope>
    <source>
        <strain evidence="9">Ka4C1</strain>
    </source>
</reference>
<dbReference type="Gene3D" id="1.10.274.30">
    <property type="entry name" value="MRG domain"/>
    <property type="match status" value="1"/>
</dbReference>